<comment type="caution">
    <text evidence="3">The sequence shown here is derived from an EMBL/GenBank/DDBJ whole genome shotgun (WGS) entry which is preliminary data.</text>
</comment>
<dbReference type="EMBL" id="RPHB01000001">
    <property type="protein sequence ID" value="MBW3466680.1"/>
    <property type="molecule type" value="Genomic_DNA"/>
</dbReference>
<evidence type="ECO:0000313" key="4">
    <source>
        <dbReference type="Proteomes" id="UP000727490"/>
    </source>
</evidence>
<dbReference type="Proteomes" id="UP000727490">
    <property type="component" value="Unassembled WGS sequence"/>
</dbReference>
<accession>A0A951IS15</accession>
<keyword evidence="4" id="KW-1185">Reference proteome</keyword>
<protein>
    <recommendedName>
        <fullName evidence="2">DUF6603 domain-containing protein</fullName>
    </recommendedName>
</protein>
<keyword evidence="1" id="KW-0175">Coiled coil</keyword>
<dbReference type="InterPro" id="IPR046538">
    <property type="entry name" value="DUF6603"/>
</dbReference>
<name>A0A951IS15_9BACT</name>
<evidence type="ECO:0000313" key="3">
    <source>
        <dbReference type="EMBL" id="MBW3466680.1"/>
    </source>
</evidence>
<feature type="domain" description="DUF6603" evidence="2">
    <location>
        <begin position="1388"/>
        <end position="1956"/>
    </location>
</feature>
<sequence>MPSNNFKFPIEHLLSSSGLQQLLDQIESNISTGQQTYHLVIDKFRHATDNMPFEIPVQLEQIQEAGVEKIRFVLQQNQEEIQFRIAEFMAQLGEVEIQIRKAEQTIENLRLEAEAFLTNLRNTVAEEAKKIPFRIERTSEGQFNIFQTSTIEETLYGIQFIFQNSSLTFDSNSVSAFNIDITAQIPQLSHTIQGTLQKSGNTYTISSSSLPTANLQVFELSIQNFHLVLQNGQIQSGTAFNGELAFSFLPDTGNKLDWEVEFNEEDNFLIKANNQEDKPFRTGPVSLFFDKFELLIGDNISEGENILDSQAWLELEGMNTSSDSAHRVEVSFTYNGSEYTFTQSGNSPDIPSPIGELTISRVFLEIQNDGTLSQTEIEGKVMLRGNTGGNGIFWEFKKVGNDYDLEIPADTELPSNQHFDELFLAISVFKMEVRSGSLSGIGGIGQLTIPGIDTELEVGFLYQNSGERYMSFGLQGTIDQKAFFDFELLLEELSVKIFEDKPFEGEIKGKLWLPIFSEGNGVDFEGEIENNNFAMQMTSGGKWVLGDFELQPQSMNLVIASQKIQNLAGTVLFKLPDSMQTSTLQVSYLLHPDGPYEGKYQIKALGTDLTPIENEGFSLNFSKIEIEINETDDTPELDLDIRGSIQITALDMQGSIQFIFTLEENGKAYKLEKTPEVASLQYGPFALEIGSFLYEVKDGEFHQSNGNGTLSFPGLENPLAFTFDVDHTGPERTFTLAAANLNPQDFQGFRISFSELRFFRNLGNSDTEFSAQGKIALPVFENDLNFDLKVESAASNSFKIEVDSGESELLKFGSFELSHFSFDLDYEAGEVQNTSGSAHLKWPELGDGNDTIKTVFSYTSETEGKKFTFNLNNEPPHAPMDFTVFELTLKKLSLEILDGDFQKGELEAETKLPVFEGVNVDFTALIDPAGDKYSASIRSKADDLLSFEPLVLKDINLSCEVEKGSSGDFEVSASGSSKFRISGAGSEEFSEISISYESADEKFKFEYTGDTTIDFSFLKLKLEEVKFGLKKSTLEELKIKGALKFEQMDTPHNELKVDFQFSDTLEAGSSYSLQLNNGAEAETALRLDDLTLYFQTFTLAVQDGTVQNASGQVAFSHPAIKNHDNDNPAKISLGLAYESSNERYTFSLATGEESSGFKIGDFSLTFKKLEFSIENGDFQFPFEFEGELGLPGFESSSGDQAPIEVKIKIEDEGKFEISLKNPGNGGEINLGNIKIVIKELTVKNQSTFEIELKGDLTIEGLDGIQGTPPKIGVTLGVSDSGDFLVKAEATNAVKLLDIPSVVGIYLRMIKLERKNENWDFALGGIIKNHIVIPGLDNVIPNELDIKNLQIGSQFDLNMDVRWPSGLSVTIGGDQTELRIPINGMLGEAVSIDAINLSLVSSGNTTMALSFSGATVMLGPLSATVEGLGLEVEFHPKSPDLTPYEVKGIDFGVVDIEIRFKPPTGLGVSLDTPVFTGGGYLFFDRPKGQYAGALELSFKGMFTLTAIGVIDSKMPDGKPGTSVIVIISVQFSPGIALGFGFFLSGLGGILGIHRTMQETKLRDGVRDGSIDNILFPTNIIPNIAKIINDITGFFPIKRDQFLIGPMARISWGVPTLLKIDLGLIVEFANPVRFAILGAIRLVLPDEKVPLVKIQVLFLGIIDFEKKMLSFDASLFDSKILTFGLEGDMALRLSWGAQKDFVLSVGGFHPSYQVPAYLNIPTMKRLTLNILTGNPRLTLMAYMAVTTNTVQFGAQIDFLFKVSKFKVVGELGVDALFQFSPFRFIASARARLAVMAGNTTLLGISLCFELEGPSPWKAKGTASFKILFITIKVKFNVEWGEKKNTLLPDIEVLPELREALLENQNWRALPMAVKGGGVRLKDPNDFDNLILTPDGVIEVNQKIVPLDVVIEKFGQFNPADFDNFKIVNVRIGNNPSGTKSIPVKDDFAPSNFIKASDEDKLLMPSFEQQQSGVLISPKQSSDAGVHRNKKVEYEEIVDEIYTGRQLSFGQSESKFHAMHGAVAQTVQSIKTTGIFNPAKVTLEKPLFSVVKASDLTEVSGNVGYMQAVQLSKTTGQKLQIINKDLLNV</sequence>
<evidence type="ECO:0000256" key="1">
    <source>
        <dbReference type="SAM" id="Coils"/>
    </source>
</evidence>
<reference evidence="3 4" key="1">
    <citation type="journal article" date="2020" name="Syst. Appl. Microbiol.">
        <title>Arthrospiribacter ruber gen. nov., sp. nov., a novel bacterium isolated from Arthrospira cultures.</title>
        <authorList>
            <person name="Waleron M."/>
            <person name="Misztak A."/>
            <person name="Waleron M.M."/>
            <person name="Furmaniak M."/>
            <person name="Mrozik A."/>
            <person name="Waleron K."/>
        </authorList>
    </citation>
    <scope>NUCLEOTIDE SEQUENCE [LARGE SCALE GENOMIC DNA]</scope>
    <source>
        <strain evidence="3 4">DPMB0001</strain>
    </source>
</reference>
<dbReference type="Pfam" id="PF20248">
    <property type="entry name" value="DUF6603"/>
    <property type="match status" value="1"/>
</dbReference>
<dbReference type="RefSeq" id="WP_219286768.1">
    <property type="nucleotide sequence ID" value="NZ_RPHB01000001.1"/>
</dbReference>
<organism evidence="3 4">
    <name type="scientific">Arthrospiribacter ruber</name>
    <dbReference type="NCBI Taxonomy" id="2487934"/>
    <lineage>
        <taxon>Bacteria</taxon>
        <taxon>Pseudomonadati</taxon>
        <taxon>Bacteroidota</taxon>
        <taxon>Cytophagia</taxon>
        <taxon>Cytophagales</taxon>
        <taxon>Cyclobacteriaceae</taxon>
        <taxon>Arthrospiribacter</taxon>
    </lineage>
</organism>
<gene>
    <name evidence="3" type="ORF">EGN73_02470</name>
</gene>
<proteinExistence type="predicted"/>
<evidence type="ECO:0000259" key="2">
    <source>
        <dbReference type="Pfam" id="PF20248"/>
    </source>
</evidence>
<feature type="coiled-coil region" evidence="1">
    <location>
        <begin position="85"/>
        <end position="126"/>
    </location>
</feature>